<keyword evidence="1 4" id="KW-0597">Phosphoprotein</keyword>
<evidence type="ECO:0000256" key="3">
    <source>
        <dbReference type="ARBA" id="ARBA00023125"/>
    </source>
</evidence>
<organism evidence="8 9">
    <name type="scientific">Reichenbachiella carrageenanivorans</name>
    <dbReference type="NCBI Taxonomy" id="2979869"/>
    <lineage>
        <taxon>Bacteria</taxon>
        <taxon>Pseudomonadati</taxon>
        <taxon>Bacteroidota</taxon>
        <taxon>Cytophagia</taxon>
        <taxon>Cytophagales</taxon>
        <taxon>Reichenbachiellaceae</taxon>
        <taxon>Reichenbachiella</taxon>
    </lineage>
</organism>
<dbReference type="InterPro" id="IPR001867">
    <property type="entry name" value="OmpR/PhoB-type_DNA-bd"/>
</dbReference>
<dbReference type="InterPro" id="IPR036388">
    <property type="entry name" value="WH-like_DNA-bd_sf"/>
</dbReference>
<dbReference type="RefSeq" id="WP_263051844.1">
    <property type="nucleotide sequence ID" value="NZ_CP106735.1"/>
</dbReference>
<keyword evidence="9" id="KW-1185">Reference proteome</keyword>
<dbReference type="Gene3D" id="6.10.250.690">
    <property type="match status" value="1"/>
</dbReference>
<dbReference type="InterPro" id="IPR011006">
    <property type="entry name" value="CheY-like_superfamily"/>
</dbReference>
<evidence type="ECO:0000313" key="9">
    <source>
        <dbReference type="Proteomes" id="UP001062165"/>
    </source>
</evidence>
<dbReference type="Proteomes" id="UP001062165">
    <property type="component" value="Chromosome"/>
</dbReference>
<dbReference type="Pfam" id="PF00486">
    <property type="entry name" value="Trans_reg_C"/>
    <property type="match status" value="1"/>
</dbReference>
<keyword evidence="2" id="KW-0902">Two-component regulatory system</keyword>
<evidence type="ECO:0000256" key="5">
    <source>
        <dbReference type="PROSITE-ProRule" id="PRU01091"/>
    </source>
</evidence>
<feature type="domain" description="Response regulatory" evidence="6">
    <location>
        <begin position="4"/>
        <end position="118"/>
    </location>
</feature>
<dbReference type="PROSITE" id="PS50110">
    <property type="entry name" value="RESPONSE_REGULATORY"/>
    <property type="match status" value="1"/>
</dbReference>
<evidence type="ECO:0000256" key="4">
    <source>
        <dbReference type="PROSITE-ProRule" id="PRU00169"/>
    </source>
</evidence>
<sequence length="227" mass="26138">MNKRILLVEDDESLGFVIKDSLENKSYQVTLCTDGEQGLETFGSQSFDLCLLDVMLPRLDGFSLAEKIRVKSKLVPIIFLTAKGMQEDKLAGFKLGGDDYMTKPFSMEELIYRIEVFLRRGSSLPKEETAHLLGNYRFDLNSLTLTTQEHSQKLTRREAEILQYLSDRKDTLVKREELLLALWGDDDYFKGRSLDVFISKLRKYLKEDHTVDIENYHGVGFKLVVHG</sequence>
<dbReference type="CDD" id="cd17574">
    <property type="entry name" value="REC_OmpR"/>
    <property type="match status" value="1"/>
</dbReference>
<dbReference type="SMART" id="SM00862">
    <property type="entry name" value="Trans_reg_C"/>
    <property type="match status" value="1"/>
</dbReference>
<evidence type="ECO:0000313" key="8">
    <source>
        <dbReference type="EMBL" id="UXX80114.1"/>
    </source>
</evidence>
<feature type="modified residue" description="4-aspartylphosphate" evidence="4">
    <location>
        <position position="53"/>
    </location>
</feature>
<feature type="domain" description="OmpR/PhoB-type" evidence="7">
    <location>
        <begin position="128"/>
        <end position="225"/>
    </location>
</feature>
<gene>
    <name evidence="8" type="ORF">N7E81_03215</name>
</gene>
<dbReference type="PROSITE" id="PS51755">
    <property type="entry name" value="OMPR_PHOB"/>
    <property type="match status" value="1"/>
</dbReference>
<dbReference type="SMART" id="SM00448">
    <property type="entry name" value="REC"/>
    <property type="match status" value="1"/>
</dbReference>
<evidence type="ECO:0000259" key="7">
    <source>
        <dbReference type="PROSITE" id="PS51755"/>
    </source>
</evidence>
<evidence type="ECO:0000256" key="2">
    <source>
        <dbReference type="ARBA" id="ARBA00023012"/>
    </source>
</evidence>
<proteinExistence type="predicted"/>
<dbReference type="CDD" id="cd00383">
    <property type="entry name" value="trans_reg_C"/>
    <property type="match status" value="1"/>
</dbReference>
<dbReference type="SUPFAM" id="SSF52172">
    <property type="entry name" value="CheY-like"/>
    <property type="match status" value="1"/>
</dbReference>
<accession>A0ABY6D1R8</accession>
<feature type="DNA-binding region" description="OmpR/PhoB-type" evidence="5">
    <location>
        <begin position="128"/>
        <end position="225"/>
    </location>
</feature>
<dbReference type="Gene3D" id="3.40.50.2300">
    <property type="match status" value="1"/>
</dbReference>
<dbReference type="PANTHER" id="PTHR48111:SF40">
    <property type="entry name" value="PHOSPHATE REGULON TRANSCRIPTIONAL REGULATORY PROTEIN PHOB"/>
    <property type="match status" value="1"/>
</dbReference>
<dbReference type="InterPro" id="IPR039420">
    <property type="entry name" value="WalR-like"/>
</dbReference>
<name>A0ABY6D1R8_9BACT</name>
<evidence type="ECO:0000259" key="6">
    <source>
        <dbReference type="PROSITE" id="PS50110"/>
    </source>
</evidence>
<dbReference type="InterPro" id="IPR001789">
    <property type="entry name" value="Sig_transdc_resp-reg_receiver"/>
</dbReference>
<dbReference type="EMBL" id="CP106735">
    <property type="protein sequence ID" value="UXX80114.1"/>
    <property type="molecule type" value="Genomic_DNA"/>
</dbReference>
<reference evidence="8" key="1">
    <citation type="submission" date="2022-10" db="EMBL/GenBank/DDBJ databases">
        <title>Comparative genomics and taxonomic characterization of three novel marine species of genus Reichenbachiella exhibiting antioxidant and polysaccharide degradation activities.</title>
        <authorList>
            <person name="Muhammad N."/>
            <person name="Lee Y.-J."/>
            <person name="Ko J."/>
            <person name="Kim S.-G."/>
        </authorList>
    </citation>
    <scope>NUCLEOTIDE SEQUENCE</scope>
    <source>
        <strain evidence="8">Wsw4-B4</strain>
    </source>
</reference>
<dbReference type="Pfam" id="PF00072">
    <property type="entry name" value="Response_reg"/>
    <property type="match status" value="1"/>
</dbReference>
<evidence type="ECO:0000256" key="1">
    <source>
        <dbReference type="ARBA" id="ARBA00022553"/>
    </source>
</evidence>
<keyword evidence="3 5" id="KW-0238">DNA-binding</keyword>
<dbReference type="PANTHER" id="PTHR48111">
    <property type="entry name" value="REGULATOR OF RPOS"/>
    <property type="match status" value="1"/>
</dbReference>
<dbReference type="Gene3D" id="1.10.10.10">
    <property type="entry name" value="Winged helix-like DNA-binding domain superfamily/Winged helix DNA-binding domain"/>
    <property type="match status" value="1"/>
</dbReference>
<protein>
    <submittedName>
        <fullName evidence="8">Response regulator transcription factor</fullName>
    </submittedName>
</protein>